<evidence type="ECO:0000313" key="1">
    <source>
        <dbReference type="EMBL" id="SVA50487.1"/>
    </source>
</evidence>
<reference evidence="1" key="1">
    <citation type="submission" date="2018-05" db="EMBL/GenBank/DDBJ databases">
        <authorList>
            <person name="Lanie J.A."/>
            <person name="Ng W.-L."/>
            <person name="Kazmierczak K.M."/>
            <person name="Andrzejewski T.M."/>
            <person name="Davidsen T.M."/>
            <person name="Wayne K.J."/>
            <person name="Tettelin H."/>
            <person name="Glass J.I."/>
            <person name="Rusch D."/>
            <person name="Podicherti R."/>
            <person name="Tsui H.-C.T."/>
            <person name="Winkler M.E."/>
        </authorList>
    </citation>
    <scope>NUCLEOTIDE SEQUENCE</scope>
</reference>
<evidence type="ECO:0008006" key="2">
    <source>
        <dbReference type="Google" id="ProtNLM"/>
    </source>
</evidence>
<organism evidence="1">
    <name type="scientific">marine metagenome</name>
    <dbReference type="NCBI Taxonomy" id="408172"/>
    <lineage>
        <taxon>unclassified sequences</taxon>
        <taxon>metagenomes</taxon>
        <taxon>ecological metagenomes</taxon>
    </lineage>
</organism>
<protein>
    <recommendedName>
        <fullName evidence="2">4'-phosphopantetheinyl transferase domain-containing protein</fullName>
    </recommendedName>
</protein>
<accession>A0A381WEU9</accession>
<name>A0A381WEU9_9ZZZZ</name>
<gene>
    <name evidence="1" type="ORF">METZ01_LOCUS103341</name>
</gene>
<proteinExistence type="predicted"/>
<dbReference type="AlphaFoldDB" id="A0A381WEU9"/>
<sequence>MDNGEPVVSDIKNINYKTIKISISHEDEYAIAFSFLEK</sequence>
<dbReference type="EMBL" id="UINC01011437">
    <property type="protein sequence ID" value="SVA50487.1"/>
    <property type="molecule type" value="Genomic_DNA"/>
</dbReference>